<dbReference type="Proteomes" id="UP000324222">
    <property type="component" value="Unassembled WGS sequence"/>
</dbReference>
<feature type="region of interest" description="Disordered" evidence="1">
    <location>
        <begin position="63"/>
        <end position="96"/>
    </location>
</feature>
<gene>
    <name evidence="2" type="ORF">E2C01_044594</name>
</gene>
<dbReference type="AlphaFoldDB" id="A0A5B7G0G6"/>
<reference evidence="2 3" key="1">
    <citation type="submission" date="2019-05" db="EMBL/GenBank/DDBJ databases">
        <title>Another draft genome of Portunus trituberculatus and its Hox gene families provides insights of decapod evolution.</title>
        <authorList>
            <person name="Jeong J.-H."/>
            <person name="Song I."/>
            <person name="Kim S."/>
            <person name="Choi T."/>
            <person name="Kim D."/>
            <person name="Ryu S."/>
            <person name="Kim W."/>
        </authorList>
    </citation>
    <scope>NUCLEOTIDE SEQUENCE [LARGE SCALE GENOMIC DNA]</scope>
    <source>
        <tissue evidence="2">Muscle</tissue>
    </source>
</reference>
<proteinExistence type="predicted"/>
<sequence length="96" mass="10170">MNKVLNLRTYVQDQAFPVLPASYITLTLSASASADSSSCALSRAAQSRRGVLRSACRCRRDDATPPAVNTSAGGGEPQQLLQGARSRLAPHPCQLN</sequence>
<organism evidence="2 3">
    <name type="scientific">Portunus trituberculatus</name>
    <name type="common">Swimming crab</name>
    <name type="synonym">Neptunus trituberculatus</name>
    <dbReference type="NCBI Taxonomy" id="210409"/>
    <lineage>
        <taxon>Eukaryota</taxon>
        <taxon>Metazoa</taxon>
        <taxon>Ecdysozoa</taxon>
        <taxon>Arthropoda</taxon>
        <taxon>Crustacea</taxon>
        <taxon>Multicrustacea</taxon>
        <taxon>Malacostraca</taxon>
        <taxon>Eumalacostraca</taxon>
        <taxon>Eucarida</taxon>
        <taxon>Decapoda</taxon>
        <taxon>Pleocyemata</taxon>
        <taxon>Brachyura</taxon>
        <taxon>Eubrachyura</taxon>
        <taxon>Portunoidea</taxon>
        <taxon>Portunidae</taxon>
        <taxon>Portuninae</taxon>
        <taxon>Portunus</taxon>
    </lineage>
</organism>
<accession>A0A5B7G0G6</accession>
<evidence type="ECO:0000313" key="3">
    <source>
        <dbReference type="Proteomes" id="UP000324222"/>
    </source>
</evidence>
<dbReference type="EMBL" id="VSRR010009723">
    <property type="protein sequence ID" value="MPC50763.1"/>
    <property type="molecule type" value="Genomic_DNA"/>
</dbReference>
<comment type="caution">
    <text evidence="2">The sequence shown here is derived from an EMBL/GenBank/DDBJ whole genome shotgun (WGS) entry which is preliminary data.</text>
</comment>
<evidence type="ECO:0000256" key="1">
    <source>
        <dbReference type="SAM" id="MobiDB-lite"/>
    </source>
</evidence>
<name>A0A5B7G0G6_PORTR</name>
<keyword evidence="3" id="KW-1185">Reference proteome</keyword>
<protein>
    <submittedName>
        <fullName evidence="2">Uncharacterized protein</fullName>
    </submittedName>
</protein>
<evidence type="ECO:0000313" key="2">
    <source>
        <dbReference type="EMBL" id="MPC50763.1"/>
    </source>
</evidence>